<dbReference type="Proteomes" id="UP000541558">
    <property type="component" value="Unassembled WGS sequence"/>
</dbReference>
<sequence>MKPFHSSHLLSFHSIARDLREPSGASVCAPLSTDLIERIPQEIFDKIIASGERSEPGNTQLKAFSLVSHAWEESTRPVMFSYRLMTRDFVRFMSKDADEHICTRILPYIRRASFRPDSVFSRISRSPTPTDVEEGLRTIVPRMKSLSALEFNLMEPELVGLLGSLCGSGATSASIQTLDIEYISFSSFKQFQDAIALFPGVQNLTLLRGWESASVEDVQSCAHITPLRNLKTVEILPSESTSPDLLWLSRAGRSIQSLEVQITPSDVGAMSCFTRLEHLYLGFARVPRPEAIHGLLSGCRSLKTLQVTTPVDLIFHPFRRPSQPDGQGVQPVSWCSELLSSITSPLTELTIKLQFDSETDLDIMDWQGLNTLLQSPTSGASLKVLRICVQGYIWRSTKAACKPMFCRRVKGLQPGCRFIVNFWLDGLDYVFESD</sequence>
<evidence type="ECO:0000313" key="1">
    <source>
        <dbReference type="EMBL" id="KAF5341724.1"/>
    </source>
</evidence>
<gene>
    <name evidence="1" type="ORF">D9611_002129</name>
</gene>
<protein>
    <recommendedName>
        <fullName evidence="3">F-box domain-containing protein</fullName>
    </recommendedName>
</protein>
<proteinExistence type="predicted"/>
<accession>A0A8H5CI40</accession>
<organism evidence="1 2">
    <name type="scientific">Ephemerocybe angulata</name>
    <dbReference type="NCBI Taxonomy" id="980116"/>
    <lineage>
        <taxon>Eukaryota</taxon>
        <taxon>Fungi</taxon>
        <taxon>Dikarya</taxon>
        <taxon>Basidiomycota</taxon>
        <taxon>Agaricomycotina</taxon>
        <taxon>Agaricomycetes</taxon>
        <taxon>Agaricomycetidae</taxon>
        <taxon>Agaricales</taxon>
        <taxon>Agaricineae</taxon>
        <taxon>Psathyrellaceae</taxon>
        <taxon>Ephemerocybe</taxon>
    </lineage>
</organism>
<evidence type="ECO:0008006" key="3">
    <source>
        <dbReference type="Google" id="ProtNLM"/>
    </source>
</evidence>
<dbReference type="EMBL" id="JAACJK010000001">
    <property type="protein sequence ID" value="KAF5341724.1"/>
    <property type="molecule type" value="Genomic_DNA"/>
</dbReference>
<dbReference type="Gene3D" id="3.80.10.10">
    <property type="entry name" value="Ribonuclease Inhibitor"/>
    <property type="match status" value="1"/>
</dbReference>
<dbReference type="InterPro" id="IPR032675">
    <property type="entry name" value="LRR_dom_sf"/>
</dbReference>
<evidence type="ECO:0000313" key="2">
    <source>
        <dbReference type="Proteomes" id="UP000541558"/>
    </source>
</evidence>
<name>A0A8H5CI40_9AGAR</name>
<dbReference type="SUPFAM" id="SSF52047">
    <property type="entry name" value="RNI-like"/>
    <property type="match status" value="1"/>
</dbReference>
<dbReference type="AlphaFoldDB" id="A0A8H5CI40"/>
<comment type="caution">
    <text evidence="1">The sequence shown here is derived from an EMBL/GenBank/DDBJ whole genome shotgun (WGS) entry which is preliminary data.</text>
</comment>
<reference evidence="1 2" key="1">
    <citation type="journal article" date="2020" name="ISME J.">
        <title>Uncovering the hidden diversity of litter-decomposition mechanisms in mushroom-forming fungi.</title>
        <authorList>
            <person name="Floudas D."/>
            <person name="Bentzer J."/>
            <person name="Ahren D."/>
            <person name="Johansson T."/>
            <person name="Persson P."/>
            <person name="Tunlid A."/>
        </authorList>
    </citation>
    <scope>NUCLEOTIDE SEQUENCE [LARGE SCALE GENOMIC DNA]</scope>
    <source>
        <strain evidence="1 2">CBS 175.51</strain>
    </source>
</reference>
<keyword evidence="2" id="KW-1185">Reference proteome</keyword>